<protein>
    <recommendedName>
        <fullName evidence="4">CHASE2 domain-containing protein</fullName>
    </recommendedName>
</protein>
<dbReference type="RefSeq" id="WP_136928558.1">
    <property type="nucleotide sequence ID" value="NZ_SSMQ01000007.1"/>
</dbReference>
<accession>A0A4U1JGA4</accession>
<evidence type="ECO:0000256" key="1">
    <source>
        <dbReference type="SAM" id="Phobius"/>
    </source>
</evidence>
<keyword evidence="1" id="KW-1133">Transmembrane helix</keyword>
<dbReference type="OrthoDB" id="5482127at2"/>
<evidence type="ECO:0000313" key="3">
    <source>
        <dbReference type="Proteomes" id="UP000309215"/>
    </source>
</evidence>
<name>A0A4U1JGA4_9BACT</name>
<evidence type="ECO:0008006" key="4">
    <source>
        <dbReference type="Google" id="ProtNLM"/>
    </source>
</evidence>
<gene>
    <name evidence="2" type="ORF">E8A74_09075</name>
</gene>
<keyword evidence="1" id="KW-0472">Membrane</keyword>
<reference evidence="2 3" key="1">
    <citation type="submission" date="2019-04" db="EMBL/GenBank/DDBJ databases">
        <authorList>
            <person name="Li Y."/>
            <person name="Wang J."/>
        </authorList>
    </citation>
    <scope>NUCLEOTIDE SEQUENCE [LARGE SCALE GENOMIC DNA]</scope>
    <source>
        <strain evidence="2 3">DSM 14668</strain>
    </source>
</reference>
<dbReference type="EMBL" id="SSMQ01000007">
    <property type="protein sequence ID" value="TKD10158.1"/>
    <property type="molecule type" value="Genomic_DNA"/>
</dbReference>
<feature type="transmembrane region" description="Helical" evidence="1">
    <location>
        <begin position="251"/>
        <end position="270"/>
    </location>
</feature>
<comment type="caution">
    <text evidence="2">The sequence shown here is derived from an EMBL/GenBank/DDBJ whole genome shotgun (WGS) entry which is preliminary data.</text>
</comment>
<keyword evidence="1" id="KW-0812">Transmembrane</keyword>
<sequence length="832" mass="87288">MRSFARRLLETRKIPKPFRAPRPMAFEKDRSRLSSRARLEAMAILVAGITAAIAPLGSADDEARELTLRAIAGRSPSSHVLVVHASPETLAERDCLGALSELVVDGHARGVLLVPPLDAFCVSRKQPAAEPAASIQALPPGIVRLGAHGTAVGFAAPPADRPALAALGIAEAPWIVPAPAESVPKVSLADVAAGRTPLSVAAGRVVIAALDSPFEPRTSAAGAPEISMGTHVASALGGLLDGGARREAPRWISALVASLSVLILAFVRRVASIKASLIVLGVCLLATVLGQAILAASMVRGLLPAASLASGILAGAIVALSLDLSGWRRAVARTSDLLGREGIFRRVQTEPDSVFWPRLGRLAGRLFPADFVLVAELPSSQWHLKFWDDGDVGEHLIGERRRDVRRRPYINEHGVAAPHVVTDYLKNPGEPSLVVPLIALGETEGYVFLCGPKAEAAFAKVPERLERLARELALIARRRRLGSLGEGEPLSGSRLLDAPLPPSERLVQRADVAAKEIATFGEVLRSSPVGLFYADALGDVRLASRELNRWLGARGVSVPPESADGALPPGSIHLSQILVALTGCTAEEAATNMAEVLQSESGITGRSQPGTTPAFVLTVRALRQKADGFSSIVGYVASVVEQPEDKPTNVRALATAPTHDPLSAFPLSEVIAQAVAGTARATARQVKIEPMRGMGHVIGHRSALERALEAFMIEAAGQSPSAQPPVISVRETSTAVELSILDWSLGFGLPESALQRVLIAPGAAPPGLEVLGRLIMSIEDSHGAVQIRSEDGWGLTLVVSLLRAKPRVKVAVGEGGASAVDNVVALGRNTAK</sequence>
<dbReference type="AlphaFoldDB" id="A0A4U1JGA4"/>
<keyword evidence="3" id="KW-1185">Reference proteome</keyword>
<organism evidence="2 3">
    <name type="scientific">Polyangium fumosum</name>
    <dbReference type="NCBI Taxonomy" id="889272"/>
    <lineage>
        <taxon>Bacteria</taxon>
        <taxon>Pseudomonadati</taxon>
        <taxon>Myxococcota</taxon>
        <taxon>Polyangia</taxon>
        <taxon>Polyangiales</taxon>
        <taxon>Polyangiaceae</taxon>
        <taxon>Polyangium</taxon>
    </lineage>
</organism>
<proteinExistence type="predicted"/>
<dbReference type="Proteomes" id="UP000309215">
    <property type="component" value="Unassembled WGS sequence"/>
</dbReference>
<evidence type="ECO:0000313" key="2">
    <source>
        <dbReference type="EMBL" id="TKD10158.1"/>
    </source>
</evidence>
<feature type="transmembrane region" description="Helical" evidence="1">
    <location>
        <begin position="277"/>
        <end position="299"/>
    </location>
</feature>